<sequence length="33" mass="4031">MTWKRSRHCSDIDDRHPPTLRKEKDRLDAFTAF</sequence>
<evidence type="ECO:0000313" key="2">
    <source>
        <dbReference type="EMBL" id="JAD24959.1"/>
    </source>
</evidence>
<name>A0A0A8YFJ2_ARUDO</name>
<reference evidence="2" key="2">
    <citation type="journal article" date="2015" name="Data Brief">
        <title>Shoot transcriptome of the giant reed, Arundo donax.</title>
        <authorList>
            <person name="Barrero R.A."/>
            <person name="Guerrero F.D."/>
            <person name="Moolhuijzen P."/>
            <person name="Goolsby J.A."/>
            <person name="Tidwell J."/>
            <person name="Bellgard S.E."/>
            <person name="Bellgard M.I."/>
        </authorList>
    </citation>
    <scope>NUCLEOTIDE SEQUENCE</scope>
    <source>
        <tissue evidence="2">Shoot tissue taken approximately 20 cm above the soil surface</tissue>
    </source>
</reference>
<feature type="region of interest" description="Disordered" evidence="1">
    <location>
        <begin position="1"/>
        <end position="20"/>
    </location>
</feature>
<feature type="compositionally biased region" description="Basic and acidic residues" evidence="1">
    <location>
        <begin position="8"/>
        <end position="20"/>
    </location>
</feature>
<dbReference type="AlphaFoldDB" id="A0A0A8YFJ2"/>
<evidence type="ECO:0000256" key="1">
    <source>
        <dbReference type="SAM" id="MobiDB-lite"/>
    </source>
</evidence>
<dbReference type="EMBL" id="GBRH01272936">
    <property type="protein sequence ID" value="JAD24959.1"/>
    <property type="molecule type" value="Transcribed_RNA"/>
</dbReference>
<proteinExistence type="predicted"/>
<accession>A0A0A8YFJ2</accession>
<reference evidence="2" key="1">
    <citation type="submission" date="2014-09" db="EMBL/GenBank/DDBJ databases">
        <authorList>
            <person name="Magalhaes I.L.F."/>
            <person name="Oliveira U."/>
            <person name="Santos F.R."/>
            <person name="Vidigal T.H.D.A."/>
            <person name="Brescovit A.D."/>
            <person name="Santos A.J."/>
        </authorList>
    </citation>
    <scope>NUCLEOTIDE SEQUENCE</scope>
    <source>
        <tissue evidence="2">Shoot tissue taken approximately 20 cm above the soil surface</tissue>
    </source>
</reference>
<protein>
    <submittedName>
        <fullName evidence="2">Uncharacterized protein</fullName>
    </submittedName>
</protein>
<organism evidence="2">
    <name type="scientific">Arundo donax</name>
    <name type="common">Giant reed</name>
    <name type="synonym">Donax arundinaceus</name>
    <dbReference type="NCBI Taxonomy" id="35708"/>
    <lineage>
        <taxon>Eukaryota</taxon>
        <taxon>Viridiplantae</taxon>
        <taxon>Streptophyta</taxon>
        <taxon>Embryophyta</taxon>
        <taxon>Tracheophyta</taxon>
        <taxon>Spermatophyta</taxon>
        <taxon>Magnoliopsida</taxon>
        <taxon>Liliopsida</taxon>
        <taxon>Poales</taxon>
        <taxon>Poaceae</taxon>
        <taxon>PACMAD clade</taxon>
        <taxon>Arundinoideae</taxon>
        <taxon>Arundineae</taxon>
        <taxon>Arundo</taxon>
    </lineage>
</organism>